<evidence type="ECO:0000313" key="3">
    <source>
        <dbReference type="Proteomes" id="UP000184604"/>
    </source>
</evidence>
<feature type="domain" description="HTH cro/C1-type" evidence="1">
    <location>
        <begin position="11"/>
        <end position="66"/>
    </location>
</feature>
<dbReference type="Proteomes" id="UP000184604">
    <property type="component" value="Chromosome"/>
</dbReference>
<dbReference type="OrthoDB" id="9781521at2"/>
<dbReference type="EMBL" id="CP018335">
    <property type="protein sequence ID" value="APM40584.1"/>
    <property type="molecule type" value="Genomic_DNA"/>
</dbReference>
<evidence type="ECO:0000259" key="1">
    <source>
        <dbReference type="PROSITE" id="PS50943"/>
    </source>
</evidence>
<dbReference type="Pfam" id="PF13443">
    <property type="entry name" value="HTH_26"/>
    <property type="match status" value="1"/>
</dbReference>
<dbReference type="RefSeq" id="WP_073540160.1">
    <property type="nucleotide sequence ID" value="NZ_CP018335.1"/>
</dbReference>
<dbReference type="InterPro" id="IPR001387">
    <property type="entry name" value="Cro/C1-type_HTH"/>
</dbReference>
<proteinExistence type="predicted"/>
<reference evidence="2 3" key="1">
    <citation type="submission" date="2016-12" db="EMBL/GenBank/DDBJ databases">
        <title>Complete genome sequence of Clostridium kluyveri JZZ isolated from the pit mud of a Chinese flavor liquor-making factory.</title>
        <authorList>
            <person name="Wang Y."/>
        </authorList>
    </citation>
    <scope>NUCLEOTIDE SEQUENCE [LARGE SCALE GENOMIC DNA]</scope>
    <source>
        <strain evidence="2 3">JZZ</strain>
    </source>
</reference>
<evidence type="ECO:0000313" key="2">
    <source>
        <dbReference type="EMBL" id="APM40584.1"/>
    </source>
</evidence>
<dbReference type="AlphaFoldDB" id="A0A1L5FC50"/>
<dbReference type="PROSITE" id="PS50943">
    <property type="entry name" value="HTH_CROC1"/>
    <property type="match status" value="1"/>
</dbReference>
<sequence length="79" mass="8818">MNISEATAKRIIELCKDKNISVNKLSSLSGLTQSTVDSIINGKSKNPQLKTILKICYGVEIPLYEFFKSPVFQNIDIDI</sequence>
<dbReference type="Gene3D" id="1.10.260.40">
    <property type="entry name" value="lambda repressor-like DNA-binding domains"/>
    <property type="match status" value="1"/>
</dbReference>
<organism evidence="2 3">
    <name type="scientific">Clostridium kluyveri</name>
    <dbReference type="NCBI Taxonomy" id="1534"/>
    <lineage>
        <taxon>Bacteria</taxon>
        <taxon>Bacillati</taxon>
        <taxon>Bacillota</taxon>
        <taxon>Clostridia</taxon>
        <taxon>Eubacteriales</taxon>
        <taxon>Clostridiaceae</taxon>
        <taxon>Clostridium</taxon>
    </lineage>
</organism>
<protein>
    <submittedName>
        <fullName evidence="2">Transcriptional regulator</fullName>
    </submittedName>
</protein>
<dbReference type="GO" id="GO:0003677">
    <property type="term" value="F:DNA binding"/>
    <property type="evidence" value="ECO:0007669"/>
    <property type="project" value="InterPro"/>
</dbReference>
<gene>
    <name evidence="2" type="ORF">BS101_18580</name>
</gene>
<dbReference type="SUPFAM" id="SSF47413">
    <property type="entry name" value="lambda repressor-like DNA-binding domains"/>
    <property type="match status" value="1"/>
</dbReference>
<dbReference type="InterPro" id="IPR010982">
    <property type="entry name" value="Lambda_DNA-bd_dom_sf"/>
</dbReference>
<dbReference type="SMART" id="SM00530">
    <property type="entry name" value="HTH_XRE"/>
    <property type="match status" value="1"/>
</dbReference>
<dbReference type="CDD" id="cd00093">
    <property type="entry name" value="HTH_XRE"/>
    <property type="match status" value="1"/>
</dbReference>
<accession>A0A1L5FC50</accession>
<name>A0A1L5FC50_CLOKL</name>